<dbReference type="Gene3D" id="3.30.420.10">
    <property type="entry name" value="Ribonuclease H-like superfamily/Ribonuclease H"/>
    <property type="match status" value="1"/>
</dbReference>
<dbReference type="InterPro" id="IPR012337">
    <property type="entry name" value="RNaseH-like_sf"/>
</dbReference>
<dbReference type="AlphaFoldDB" id="A0A6C0HUT8"/>
<proteinExistence type="predicted"/>
<dbReference type="Pfam" id="PF00929">
    <property type="entry name" value="RNase_T"/>
    <property type="match status" value="1"/>
</dbReference>
<feature type="domain" description="Exonuclease" evidence="1">
    <location>
        <begin position="6"/>
        <end position="167"/>
    </location>
</feature>
<dbReference type="InterPro" id="IPR013520">
    <property type="entry name" value="Ribonucl_H"/>
</dbReference>
<accession>A0A6C0HUT8</accession>
<dbReference type="SUPFAM" id="SSF53098">
    <property type="entry name" value="Ribonuclease H-like"/>
    <property type="match status" value="1"/>
</dbReference>
<name>A0A6C0HUT8_9ZZZZ</name>
<evidence type="ECO:0000259" key="1">
    <source>
        <dbReference type="SMART" id="SM00479"/>
    </source>
</evidence>
<protein>
    <recommendedName>
        <fullName evidence="1">Exonuclease domain-containing protein</fullName>
    </recommendedName>
</protein>
<dbReference type="CDD" id="cd06127">
    <property type="entry name" value="DEDDh"/>
    <property type="match status" value="1"/>
</dbReference>
<dbReference type="SMART" id="SM00479">
    <property type="entry name" value="EXOIII"/>
    <property type="match status" value="1"/>
</dbReference>
<sequence length="246" mass="28792">MEQSSYTLIFDTETTGLFYTNEITSSKLNEYPYMTQLAYELLDETNGEIVESYNSYIQLSDTIEISEQIQHITGITKEKLCEQGIPVVDALVSFYRAYSQSNRVVAHNISFDIKMIQVEIMRNYASMIEKGCPFPENIFNPIYEHIHNKDIFCTMKHGIKITNLWKRSYKSLELPLTEHECIKEHTLSNGQIVRTRLEKKFPKLENLYIQIYDIEPQGLHDAKIDVEICRKVYIYLSIYLCLSRVV</sequence>
<reference evidence="2" key="1">
    <citation type="journal article" date="2020" name="Nature">
        <title>Giant virus diversity and host interactions through global metagenomics.</title>
        <authorList>
            <person name="Schulz F."/>
            <person name="Roux S."/>
            <person name="Paez-Espino D."/>
            <person name="Jungbluth S."/>
            <person name="Walsh D.A."/>
            <person name="Denef V.J."/>
            <person name="McMahon K.D."/>
            <person name="Konstantinidis K.T."/>
            <person name="Eloe-Fadrosh E.A."/>
            <person name="Kyrpides N.C."/>
            <person name="Woyke T."/>
        </authorList>
    </citation>
    <scope>NUCLEOTIDE SEQUENCE</scope>
    <source>
        <strain evidence="2">GVMAG-M-3300023184-16</strain>
    </source>
</reference>
<organism evidence="2">
    <name type="scientific">viral metagenome</name>
    <dbReference type="NCBI Taxonomy" id="1070528"/>
    <lineage>
        <taxon>unclassified sequences</taxon>
        <taxon>metagenomes</taxon>
        <taxon>organismal metagenomes</taxon>
    </lineage>
</organism>
<dbReference type="GO" id="GO:0003676">
    <property type="term" value="F:nucleic acid binding"/>
    <property type="evidence" value="ECO:0007669"/>
    <property type="project" value="InterPro"/>
</dbReference>
<dbReference type="EMBL" id="MN740015">
    <property type="protein sequence ID" value="QHT84170.1"/>
    <property type="molecule type" value="Genomic_DNA"/>
</dbReference>
<evidence type="ECO:0000313" key="2">
    <source>
        <dbReference type="EMBL" id="QHT84170.1"/>
    </source>
</evidence>
<dbReference type="InterPro" id="IPR036397">
    <property type="entry name" value="RNaseH_sf"/>
</dbReference>